<gene>
    <name evidence="2" type="ORF">FWK35_00022163</name>
</gene>
<sequence>MGGKGYIVQIDESLFQGKRKYNRGRLRLGDHRPNDYANFYSDSNSCSDFENDSDEENQNIEKQNRNYGNRVRGPWVFCMCCLRPDNILERRYFIVDKRDRETLLPIIVQEIEPETTIYSDEWRAYSTLKDHGFFHQTVNHSKNFIDS</sequence>
<accession>A0A6G0W262</accession>
<dbReference type="AlphaFoldDB" id="A0A6G0W262"/>
<evidence type="ECO:0000259" key="1">
    <source>
        <dbReference type="SMART" id="SM01126"/>
    </source>
</evidence>
<keyword evidence="3" id="KW-1185">Reference proteome</keyword>
<evidence type="ECO:0000313" key="3">
    <source>
        <dbReference type="Proteomes" id="UP000478052"/>
    </source>
</evidence>
<dbReference type="Proteomes" id="UP000478052">
    <property type="component" value="Unassembled WGS sequence"/>
</dbReference>
<comment type="caution">
    <text evidence="2">The sequence shown here is derived from an EMBL/GenBank/DDBJ whole genome shotgun (WGS) entry which is preliminary data.</text>
</comment>
<dbReference type="OrthoDB" id="6627846at2759"/>
<organism evidence="2 3">
    <name type="scientific">Aphis craccivora</name>
    <name type="common">Cowpea aphid</name>
    <dbReference type="NCBI Taxonomy" id="307492"/>
    <lineage>
        <taxon>Eukaryota</taxon>
        <taxon>Metazoa</taxon>
        <taxon>Ecdysozoa</taxon>
        <taxon>Arthropoda</taxon>
        <taxon>Hexapoda</taxon>
        <taxon>Insecta</taxon>
        <taxon>Pterygota</taxon>
        <taxon>Neoptera</taxon>
        <taxon>Paraneoptera</taxon>
        <taxon>Hemiptera</taxon>
        <taxon>Sternorrhyncha</taxon>
        <taxon>Aphidomorpha</taxon>
        <taxon>Aphidoidea</taxon>
        <taxon>Aphididae</taxon>
        <taxon>Aphidini</taxon>
        <taxon>Aphis</taxon>
        <taxon>Aphis</taxon>
    </lineage>
</organism>
<name>A0A6G0W262_APHCR</name>
<reference evidence="2 3" key="1">
    <citation type="submission" date="2019-08" db="EMBL/GenBank/DDBJ databases">
        <title>Whole genome of Aphis craccivora.</title>
        <authorList>
            <person name="Voronova N.V."/>
            <person name="Shulinski R.S."/>
            <person name="Bandarenka Y.V."/>
            <person name="Zhorov D.G."/>
            <person name="Warner D."/>
        </authorList>
    </citation>
    <scope>NUCLEOTIDE SEQUENCE [LARGE SCALE GENOMIC DNA]</scope>
    <source>
        <strain evidence="2">180601</strain>
        <tissue evidence="2">Whole Body</tissue>
    </source>
</reference>
<dbReference type="InterPro" id="IPR053164">
    <property type="entry name" value="IS1016-like_transposase"/>
</dbReference>
<protein>
    <submittedName>
        <fullName evidence="2">DDE Tnp IS1595 domain-containing protein</fullName>
    </submittedName>
</protein>
<dbReference type="EMBL" id="VUJU01009409">
    <property type="protein sequence ID" value="KAF0720753.1"/>
    <property type="molecule type" value="Genomic_DNA"/>
</dbReference>
<dbReference type="SMART" id="SM01126">
    <property type="entry name" value="DDE_Tnp_IS1595"/>
    <property type="match status" value="1"/>
</dbReference>
<dbReference type="PANTHER" id="PTHR47163:SF3">
    <property type="entry name" value="PROTEIN CBG18017"/>
    <property type="match status" value="1"/>
</dbReference>
<evidence type="ECO:0000313" key="2">
    <source>
        <dbReference type="EMBL" id="KAF0720753.1"/>
    </source>
</evidence>
<dbReference type="Pfam" id="PF12762">
    <property type="entry name" value="DDE_Tnp_IS1595"/>
    <property type="match status" value="1"/>
</dbReference>
<proteinExistence type="predicted"/>
<feature type="domain" description="ISXO2-like transposase" evidence="1">
    <location>
        <begin position="1"/>
        <end position="147"/>
    </location>
</feature>
<dbReference type="PANTHER" id="PTHR47163">
    <property type="entry name" value="DDE_TNP_IS1595 DOMAIN-CONTAINING PROTEIN"/>
    <property type="match status" value="1"/>
</dbReference>
<dbReference type="InterPro" id="IPR024445">
    <property type="entry name" value="Tnp_ISXO2-like"/>
</dbReference>